<dbReference type="Proteomes" id="UP000178510">
    <property type="component" value="Unassembled WGS sequence"/>
</dbReference>
<dbReference type="InterPro" id="IPR012902">
    <property type="entry name" value="N_methyl_site"/>
</dbReference>
<dbReference type="Gene3D" id="3.30.700.10">
    <property type="entry name" value="Glycoprotein, Type 4 Pilin"/>
    <property type="match status" value="1"/>
</dbReference>
<evidence type="ECO:0008006" key="4">
    <source>
        <dbReference type="Google" id="ProtNLM"/>
    </source>
</evidence>
<comment type="caution">
    <text evidence="2">The sequence shown here is derived from an EMBL/GenBank/DDBJ whole genome shotgun (WGS) entry which is preliminary data.</text>
</comment>
<evidence type="ECO:0000256" key="1">
    <source>
        <dbReference type="SAM" id="Phobius"/>
    </source>
</evidence>
<accession>A0A1G2KWJ6</accession>
<dbReference type="NCBIfam" id="TIGR02532">
    <property type="entry name" value="IV_pilin_GFxxxE"/>
    <property type="match status" value="1"/>
</dbReference>
<reference evidence="2 3" key="1">
    <citation type="journal article" date="2016" name="Nat. Commun.">
        <title>Thousands of microbial genomes shed light on interconnected biogeochemical processes in an aquifer system.</title>
        <authorList>
            <person name="Anantharaman K."/>
            <person name="Brown C.T."/>
            <person name="Hug L.A."/>
            <person name="Sharon I."/>
            <person name="Castelle C.J."/>
            <person name="Probst A.J."/>
            <person name="Thomas B.C."/>
            <person name="Singh A."/>
            <person name="Wilkins M.J."/>
            <person name="Karaoz U."/>
            <person name="Brodie E.L."/>
            <person name="Williams K.H."/>
            <person name="Hubbard S.S."/>
            <person name="Banfield J.F."/>
        </authorList>
    </citation>
    <scope>NUCLEOTIDE SEQUENCE [LARGE SCALE GENOMIC DNA]</scope>
</reference>
<evidence type="ECO:0000313" key="2">
    <source>
        <dbReference type="EMBL" id="OHA03783.1"/>
    </source>
</evidence>
<protein>
    <recommendedName>
        <fullName evidence="4">Prepilin-type N-terminal cleavage/methylation domain-containing protein</fullName>
    </recommendedName>
</protein>
<name>A0A1G2KWJ6_9BACT</name>
<dbReference type="SUPFAM" id="SSF54523">
    <property type="entry name" value="Pili subunits"/>
    <property type="match status" value="1"/>
</dbReference>
<keyword evidence="1" id="KW-0472">Membrane</keyword>
<organism evidence="2 3">
    <name type="scientific">Candidatus Sungbacteria bacterium RIFCSPHIGHO2_02_FULL_52_23</name>
    <dbReference type="NCBI Taxonomy" id="1802274"/>
    <lineage>
        <taxon>Bacteria</taxon>
        <taxon>Candidatus Sungiibacteriota</taxon>
    </lineage>
</organism>
<dbReference type="InterPro" id="IPR045584">
    <property type="entry name" value="Pilin-like"/>
</dbReference>
<feature type="transmembrane region" description="Helical" evidence="1">
    <location>
        <begin position="21"/>
        <end position="45"/>
    </location>
</feature>
<sequence>MMTKRNPSHSPFGANKKFLTGFTLIETIVVIAVIGMIGTFAIASFTNSRRIRDLTASGQNMLSVLGVAQSHALAGDSSLPWGVRLEPSRFTLFSGSSFAGSTMTTVYNLPAGVEIANVTLAGGGTDVLFRRLDGRTGNTGTFVVRIAASPGQTFPITIDASGRTYRTGTAPVLTGTRVADTRHRNFTLGWSIEDSITMTLTFSNPPGADVVVPVVMTPVTPRATYDWSGTTVVGGVPQVLRLHALSITGSNTVLSADRDCRKNTKKLVIAIDAKTIATYEANCTTVTVGAFGGTISEP</sequence>
<dbReference type="STRING" id="1802274.A3J58_00750"/>
<gene>
    <name evidence="2" type="ORF">A3J58_00750</name>
</gene>
<evidence type="ECO:0000313" key="3">
    <source>
        <dbReference type="Proteomes" id="UP000178510"/>
    </source>
</evidence>
<keyword evidence="1" id="KW-0812">Transmembrane</keyword>
<dbReference type="EMBL" id="MHQM01000020">
    <property type="protein sequence ID" value="OHA03783.1"/>
    <property type="molecule type" value="Genomic_DNA"/>
</dbReference>
<dbReference type="PROSITE" id="PS00409">
    <property type="entry name" value="PROKAR_NTER_METHYL"/>
    <property type="match status" value="1"/>
</dbReference>
<proteinExistence type="predicted"/>
<keyword evidence="1" id="KW-1133">Transmembrane helix</keyword>
<dbReference type="AlphaFoldDB" id="A0A1G2KWJ6"/>